<gene>
    <name evidence="1" type="ORF">MKK02DRAFT_44414</name>
</gene>
<evidence type="ECO:0000313" key="2">
    <source>
        <dbReference type="Proteomes" id="UP001164286"/>
    </source>
</evidence>
<dbReference type="GeneID" id="77732123"/>
<comment type="caution">
    <text evidence="1">The sequence shown here is derived from an EMBL/GenBank/DDBJ whole genome shotgun (WGS) entry which is preliminary data.</text>
</comment>
<dbReference type="RefSeq" id="XP_052945493.1">
    <property type="nucleotide sequence ID" value="XM_053092918.1"/>
</dbReference>
<proteinExistence type="predicted"/>
<organism evidence="1 2">
    <name type="scientific">Dioszegia hungarica</name>
    <dbReference type="NCBI Taxonomy" id="4972"/>
    <lineage>
        <taxon>Eukaryota</taxon>
        <taxon>Fungi</taxon>
        <taxon>Dikarya</taxon>
        <taxon>Basidiomycota</taxon>
        <taxon>Agaricomycotina</taxon>
        <taxon>Tremellomycetes</taxon>
        <taxon>Tremellales</taxon>
        <taxon>Bulleribasidiaceae</taxon>
        <taxon>Dioszegia</taxon>
    </lineage>
</organism>
<sequence>MSTDLFVLYQTPQKPRASARPRDNWVRVNDETPVGYDRPVYRLGEEVKVVICEGDVFVSVMRDGKEEAVQRSYAAITTCHLCKLDRSFRSSTTAYPSRSPCIFCANRKESFHRVAEQRVRNCLQSGYQRMYGPFKFAGTAPFPFPKFEQAEDDDFAEIEADCAADLKYGRGLLGALRSQSISAFGKMGSYQQMILVRKFGRRVFDPPVGRAKPAVAGREKSVPTSQQLLERDERELLDLRIDLKVYNKVWAQVRRMKSRSNGPAGKLRDRRR</sequence>
<dbReference type="AlphaFoldDB" id="A0AA38LVS4"/>
<accession>A0AA38LVS4</accession>
<dbReference type="EMBL" id="JAKWFO010000005">
    <property type="protein sequence ID" value="KAI9635716.1"/>
    <property type="molecule type" value="Genomic_DNA"/>
</dbReference>
<evidence type="ECO:0000313" key="1">
    <source>
        <dbReference type="EMBL" id="KAI9635716.1"/>
    </source>
</evidence>
<name>A0AA38LVS4_9TREE</name>
<keyword evidence="2" id="KW-1185">Reference proteome</keyword>
<reference evidence="1" key="1">
    <citation type="journal article" date="2022" name="G3 (Bethesda)">
        <title>High quality genome of the basidiomycete yeast Dioszegia hungarica PDD-24b-2 isolated from cloud water.</title>
        <authorList>
            <person name="Jarrige D."/>
            <person name="Haridas S."/>
            <person name="Bleykasten-Grosshans C."/>
            <person name="Joly M."/>
            <person name="Nadalig T."/>
            <person name="Sancelme M."/>
            <person name="Vuilleumier S."/>
            <person name="Grigoriev I.V."/>
            <person name="Amato P."/>
            <person name="Bringel F."/>
        </authorList>
    </citation>
    <scope>NUCLEOTIDE SEQUENCE</scope>
    <source>
        <strain evidence="1">PDD-24b-2</strain>
    </source>
</reference>
<dbReference type="Proteomes" id="UP001164286">
    <property type="component" value="Unassembled WGS sequence"/>
</dbReference>
<protein>
    <submittedName>
        <fullName evidence="1">Uncharacterized protein</fullName>
    </submittedName>
</protein>